<feature type="binding site" evidence="8">
    <location>
        <position position="25"/>
    </location>
    <ligand>
        <name>3-phosphoshikimate</name>
        <dbReference type="ChEBI" id="CHEBI:145989"/>
    </ligand>
</feature>
<feature type="binding site" evidence="8">
    <location>
        <position position="173"/>
    </location>
    <ligand>
        <name>phosphoenolpyruvate</name>
        <dbReference type="ChEBI" id="CHEBI:58702"/>
    </ligand>
</feature>
<feature type="binding site" evidence="8">
    <location>
        <position position="96"/>
    </location>
    <ligand>
        <name>phosphoenolpyruvate</name>
        <dbReference type="ChEBI" id="CHEBI:58702"/>
    </ligand>
</feature>
<feature type="binding site" evidence="8">
    <location>
        <position position="172"/>
    </location>
    <ligand>
        <name>3-phosphoshikimate</name>
        <dbReference type="ChEBI" id="CHEBI:145989"/>
    </ligand>
</feature>
<name>A0A0C4YCF1_9BURK</name>
<dbReference type="PANTHER" id="PTHR21090">
    <property type="entry name" value="AROM/DEHYDROQUINATE SYNTHASE"/>
    <property type="match status" value="1"/>
</dbReference>
<feature type="active site" description="Proton acceptor" evidence="8">
    <location>
        <position position="323"/>
    </location>
</feature>
<proteinExistence type="inferred from homology"/>
<evidence type="ECO:0000256" key="8">
    <source>
        <dbReference type="HAMAP-Rule" id="MF_00210"/>
    </source>
</evidence>
<dbReference type="Pfam" id="PF00275">
    <property type="entry name" value="EPSP_synthase"/>
    <property type="match status" value="1"/>
</dbReference>
<feature type="binding site" evidence="8">
    <location>
        <position position="173"/>
    </location>
    <ligand>
        <name>3-phosphoshikimate</name>
        <dbReference type="ChEBI" id="CHEBI:145989"/>
    </ligand>
</feature>
<dbReference type="CDD" id="cd01556">
    <property type="entry name" value="EPSP_synthase"/>
    <property type="match status" value="1"/>
</dbReference>
<dbReference type="KEGG" id="cbw:RR42_m0925"/>
<dbReference type="PIRSF" id="PIRSF000505">
    <property type="entry name" value="EPSPS"/>
    <property type="match status" value="1"/>
</dbReference>
<keyword evidence="4 8" id="KW-0028">Amino-acid biosynthesis</keyword>
<feature type="binding site" evidence="8">
    <location>
        <position position="350"/>
    </location>
    <ligand>
        <name>3-phosphoshikimate</name>
        <dbReference type="ChEBI" id="CHEBI:145989"/>
    </ligand>
</feature>
<evidence type="ECO:0000256" key="5">
    <source>
        <dbReference type="ARBA" id="ARBA00022679"/>
    </source>
</evidence>
<dbReference type="InterPro" id="IPR036968">
    <property type="entry name" value="Enolpyruvate_Tfrase_sf"/>
</dbReference>
<feature type="binding site" evidence="8">
    <location>
        <position position="171"/>
    </location>
    <ligand>
        <name>3-phosphoshikimate</name>
        <dbReference type="ChEBI" id="CHEBI:145989"/>
    </ligand>
</feature>
<feature type="binding site" evidence="8">
    <location>
        <position position="400"/>
    </location>
    <ligand>
        <name>phosphoenolpyruvate</name>
        <dbReference type="ChEBI" id="CHEBI:58702"/>
    </ligand>
</feature>
<dbReference type="SUPFAM" id="SSF55205">
    <property type="entry name" value="EPT/RTPC-like"/>
    <property type="match status" value="1"/>
</dbReference>
<dbReference type="InterPro" id="IPR006264">
    <property type="entry name" value="EPSP_synthase"/>
</dbReference>
<dbReference type="Gene3D" id="3.65.10.10">
    <property type="entry name" value="Enolpyruvate transferase domain"/>
    <property type="match status" value="2"/>
</dbReference>
<sequence>METMEHLTLGPFTRASGTVRLPGSKSISNRVLLLAALAEGETRVCDLLDSDDTRVMLQALRTLGVEWRQEEGVCVVRGVGGKFPNKAAELFMGNAGTAIRPLTAALALQGGSYKLSGVPRMHERPIGDLVDGLRQIGASVAYLGTEGYPPLQISPARIRIDAPIRVRGDVSSQFLTALLMALPLADAPGDTIEIEVVGELISKPYVEITLNLLARFGIEIRREGWSRFILPARAAYRSPGEIFVEGDASSASYFLAAGAIGGGPLRVEGVGMASIQGDVKFAEALNRMGANVMAGANWIEVRGTERDDGRLNGIELDCNHIPDAAMTLAVAALFAEGPTTLTNIASWRVKETDRISAMAAELRKLGVEVEEGADYLKVTPPAQSAWQTPAAGIDTYDDHRMAMCFSLAAFGPLPVRINEPGCVAKTFPDYFEVFGAVAR</sequence>
<dbReference type="UniPathway" id="UPA00053">
    <property type="reaction ID" value="UER00089"/>
</dbReference>
<feature type="binding site" evidence="8">
    <location>
        <position position="202"/>
    </location>
    <ligand>
        <name>3-phosphoshikimate</name>
        <dbReference type="ChEBI" id="CHEBI:145989"/>
    </ligand>
</feature>
<accession>A0A0C4YCF1</accession>
<reference evidence="10 11" key="1">
    <citation type="journal article" date="2015" name="Genome Announc.">
        <title>Complete Genome Sequence of Cupriavidus basilensis 4G11, Isolated from the Oak Ridge Field Research Center Site.</title>
        <authorList>
            <person name="Ray J."/>
            <person name="Waters R.J."/>
            <person name="Skerker J.M."/>
            <person name="Kuehl J.V."/>
            <person name="Price M.N."/>
            <person name="Huang J."/>
            <person name="Chakraborty R."/>
            <person name="Arkin A.P."/>
            <person name="Deutschbauer A."/>
        </authorList>
    </citation>
    <scope>NUCLEOTIDE SEQUENCE [LARGE SCALE GENOMIC DNA]</scope>
    <source>
        <strain evidence="10">4G11</strain>
    </source>
</reference>
<protein>
    <recommendedName>
        <fullName evidence="8">3-phosphoshikimate 1-carboxyvinyltransferase</fullName>
        <ecNumber evidence="8">2.5.1.19</ecNumber>
    </recommendedName>
    <alternativeName>
        <fullName evidence="8">5-enolpyruvylshikimate-3-phosphate synthase</fullName>
        <shortName evidence="8">EPSP synthase</shortName>
        <shortName evidence="8">EPSPS</shortName>
    </alternativeName>
</protein>
<dbReference type="PROSITE" id="PS00104">
    <property type="entry name" value="EPSP_SYNTHASE_1"/>
    <property type="match status" value="1"/>
</dbReference>
<evidence type="ECO:0000313" key="10">
    <source>
        <dbReference type="EMBL" id="AJG18336.1"/>
    </source>
</evidence>
<evidence type="ECO:0000256" key="2">
    <source>
        <dbReference type="ARBA" id="ARBA00009948"/>
    </source>
</evidence>
<dbReference type="NCBIfam" id="TIGR01356">
    <property type="entry name" value="aroA"/>
    <property type="match status" value="1"/>
</dbReference>
<evidence type="ECO:0000256" key="7">
    <source>
        <dbReference type="ARBA" id="ARBA00044633"/>
    </source>
</evidence>
<keyword evidence="6 8" id="KW-0057">Aromatic amino acid biosynthesis</keyword>
<dbReference type="EMBL" id="CP010536">
    <property type="protein sequence ID" value="AJG18336.1"/>
    <property type="molecule type" value="Genomic_DNA"/>
</dbReference>
<evidence type="ECO:0000256" key="3">
    <source>
        <dbReference type="ARBA" id="ARBA00022490"/>
    </source>
</evidence>
<dbReference type="InterPro" id="IPR023193">
    <property type="entry name" value="EPSP_synthase_CS"/>
</dbReference>
<dbReference type="STRING" id="68895.RR42_m0925"/>
<comment type="function">
    <text evidence="8">Catalyzes the transfer of the enolpyruvyl moiety of phosphoenolpyruvate (PEP) to the 5-hydroxyl of shikimate-3-phosphate (S3P) to produce enolpyruvyl shikimate-3-phosphate and inorganic phosphate.</text>
</comment>
<dbReference type="GO" id="GO:0003866">
    <property type="term" value="F:3-phosphoshikimate 1-carboxyvinyltransferase activity"/>
    <property type="evidence" value="ECO:0007669"/>
    <property type="project" value="UniProtKB-UniRule"/>
</dbReference>
<organism evidence="10 11">
    <name type="scientific">Cupriavidus basilensis</name>
    <dbReference type="NCBI Taxonomy" id="68895"/>
    <lineage>
        <taxon>Bacteria</taxon>
        <taxon>Pseudomonadati</taxon>
        <taxon>Pseudomonadota</taxon>
        <taxon>Betaproteobacteria</taxon>
        <taxon>Burkholderiales</taxon>
        <taxon>Burkholderiaceae</taxon>
        <taxon>Cupriavidus</taxon>
    </lineage>
</organism>
<dbReference type="GO" id="GO:0005737">
    <property type="term" value="C:cytoplasm"/>
    <property type="evidence" value="ECO:0007669"/>
    <property type="project" value="UniProtKB-SubCell"/>
</dbReference>
<dbReference type="HAMAP" id="MF_00210">
    <property type="entry name" value="EPSP_synth"/>
    <property type="match status" value="1"/>
</dbReference>
<feature type="binding site" evidence="8">
    <location>
        <position position="354"/>
    </location>
    <ligand>
        <name>phosphoenolpyruvate</name>
        <dbReference type="ChEBI" id="CHEBI:58702"/>
    </ligand>
</feature>
<feature type="binding site" evidence="8">
    <location>
        <position position="323"/>
    </location>
    <ligand>
        <name>3-phosphoshikimate</name>
        <dbReference type="ChEBI" id="CHEBI:145989"/>
    </ligand>
</feature>
<evidence type="ECO:0000256" key="1">
    <source>
        <dbReference type="ARBA" id="ARBA00004811"/>
    </source>
</evidence>
<dbReference type="PROSITE" id="PS00885">
    <property type="entry name" value="EPSP_SYNTHASE_2"/>
    <property type="match status" value="1"/>
</dbReference>
<dbReference type="InterPro" id="IPR013792">
    <property type="entry name" value="RNA3'P_cycl/enolpyr_Trfase_a/b"/>
</dbReference>
<dbReference type="InterPro" id="IPR001986">
    <property type="entry name" value="Enolpyruvate_Tfrase_dom"/>
</dbReference>
<dbReference type="GO" id="GO:0009073">
    <property type="term" value="P:aromatic amino acid family biosynthetic process"/>
    <property type="evidence" value="ECO:0007669"/>
    <property type="project" value="UniProtKB-KW"/>
</dbReference>
<keyword evidence="11" id="KW-1185">Reference proteome</keyword>
<feature type="binding site" evidence="8">
    <location>
        <position position="26"/>
    </location>
    <ligand>
        <name>3-phosphoshikimate</name>
        <dbReference type="ChEBI" id="CHEBI:145989"/>
    </ligand>
</feature>
<comment type="similarity">
    <text evidence="2 8">Belongs to the EPSP synthase family.</text>
</comment>
<dbReference type="PANTHER" id="PTHR21090:SF5">
    <property type="entry name" value="PENTAFUNCTIONAL AROM POLYPEPTIDE"/>
    <property type="match status" value="1"/>
</dbReference>
<keyword evidence="5 8" id="KW-0808">Transferase</keyword>
<evidence type="ECO:0000256" key="6">
    <source>
        <dbReference type="ARBA" id="ARBA00023141"/>
    </source>
</evidence>
<dbReference type="GO" id="GO:0009423">
    <property type="term" value="P:chorismate biosynthetic process"/>
    <property type="evidence" value="ECO:0007669"/>
    <property type="project" value="UniProtKB-UniRule"/>
</dbReference>
<dbReference type="EC" id="2.5.1.19" evidence="8"/>
<feature type="binding site" evidence="8">
    <location>
        <position position="124"/>
    </location>
    <ligand>
        <name>phosphoenolpyruvate</name>
        <dbReference type="ChEBI" id="CHEBI:58702"/>
    </ligand>
</feature>
<dbReference type="FunFam" id="3.65.10.10:FF:000004">
    <property type="entry name" value="3-phosphoshikimate 1-carboxyvinyltransferase"/>
    <property type="match status" value="1"/>
</dbReference>
<dbReference type="FunFam" id="3.65.10.10:FF:000003">
    <property type="entry name" value="3-phosphoshikimate 1-carboxyvinyltransferase"/>
    <property type="match status" value="1"/>
</dbReference>
<feature type="binding site" evidence="8">
    <location>
        <position position="30"/>
    </location>
    <ligand>
        <name>3-phosphoshikimate</name>
        <dbReference type="ChEBI" id="CHEBI:145989"/>
    </ligand>
</feature>
<comment type="subcellular location">
    <subcellularLocation>
        <location evidence="8">Cytoplasm</location>
    </subcellularLocation>
</comment>
<feature type="binding site" evidence="8">
    <location>
        <position position="25"/>
    </location>
    <ligand>
        <name>phosphoenolpyruvate</name>
        <dbReference type="ChEBI" id="CHEBI:58702"/>
    </ligand>
</feature>
<dbReference type="Proteomes" id="UP000031843">
    <property type="component" value="Chromosome main"/>
</dbReference>
<evidence type="ECO:0000313" key="11">
    <source>
        <dbReference type="Proteomes" id="UP000031843"/>
    </source>
</evidence>
<comment type="subunit">
    <text evidence="8">Monomer.</text>
</comment>
<dbReference type="GO" id="GO:0008652">
    <property type="term" value="P:amino acid biosynthetic process"/>
    <property type="evidence" value="ECO:0007669"/>
    <property type="project" value="UniProtKB-KW"/>
</dbReference>
<comment type="pathway">
    <text evidence="1 8">Metabolic intermediate biosynthesis; chorismate biosynthesis; chorismate from D-erythrose 4-phosphate and phosphoenolpyruvate: step 6/7.</text>
</comment>
<gene>
    <name evidence="8" type="primary">aroA</name>
    <name evidence="10" type="ORF">RR42_m0925</name>
</gene>
<comment type="caution">
    <text evidence="8">Lacks conserved residue(s) required for the propagation of feature annotation.</text>
</comment>
<feature type="binding site" evidence="8">
    <location>
        <position position="425"/>
    </location>
    <ligand>
        <name>phosphoenolpyruvate</name>
        <dbReference type="ChEBI" id="CHEBI:58702"/>
    </ligand>
</feature>
<evidence type="ECO:0000259" key="9">
    <source>
        <dbReference type="Pfam" id="PF00275"/>
    </source>
</evidence>
<keyword evidence="3 8" id="KW-0963">Cytoplasm</keyword>
<feature type="domain" description="Enolpyruvate transferase" evidence="9">
    <location>
        <begin position="13"/>
        <end position="433"/>
    </location>
</feature>
<evidence type="ECO:0000256" key="4">
    <source>
        <dbReference type="ARBA" id="ARBA00022605"/>
    </source>
</evidence>
<comment type="catalytic activity">
    <reaction evidence="7">
        <text>3-phosphoshikimate + phosphoenolpyruvate = 5-O-(1-carboxyvinyl)-3-phosphoshikimate + phosphate</text>
        <dbReference type="Rhea" id="RHEA:21256"/>
        <dbReference type="ChEBI" id="CHEBI:43474"/>
        <dbReference type="ChEBI" id="CHEBI:57701"/>
        <dbReference type="ChEBI" id="CHEBI:58702"/>
        <dbReference type="ChEBI" id="CHEBI:145989"/>
        <dbReference type="EC" id="2.5.1.19"/>
    </reaction>
    <physiologicalReaction direction="left-to-right" evidence="7">
        <dbReference type="Rhea" id="RHEA:21257"/>
    </physiologicalReaction>
</comment>
<dbReference type="AlphaFoldDB" id="A0A0C4YCF1"/>